<evidence type="ECO:0000313" key="1">
    <source>
        <dbReference type="EnsemblProtists" id="HpaP803373"/>
    </source>
</evidence>
<reference evidence="1" key="2">
    <citation type="submission" date="2015-06" db="UniProtKB">
        <authorList>
            <consortium name="EnsemblProtists"/>
        </authorList>
    </citation>
    <scope>IDENTIFICATION</scope>
    <source>
        <strain evidence="1">Emoy2</strain>
    </source>
</reference>
<proteinExistence type="predicted"/>
<dbReference type="EnsemblProtists" id="HpaT803373">
    <property type="protein sequence ID" value="HpaP803373"/>
    <property type="gene ID" value="HpaG803373"/>
</dbReference>
<dbReference type="EMBL" id="JH598070">
    <property type="status" value="NOT_ANNOTATED_CDS"/>
    <property type="molecule type" value="Genomic_DNA"/>
</dbReference>
<keyword evidence="2" id="KW-1185">Reference proteome</keyword>
<dbReference type="AlphaFoldDB" id="M4BAR3"/>
<dbReference type="InParanoid" id="M4BAR3"/>
<dbReference type="VEuPathDB" id="FungiDB:HpaG803373"/>
<protein>
    <submittedName>
        <fullName evidence="1">Uncharacterized protein</fullName>
    </submittedName>
</protein>
<dbReference type="HOGENOM" id="CLU_2872399_0_0_1"/>
<organism evidence="1 2">
    <name type="scientific">Hyaloperonospora arabidopsidis (strain Emoy2)</name>
    <name type="common">Downy mildew agent</name>
    <name type="synonym">Peronospora arabidopsidis</name>
    <dbReference type="NCBI Taxonomy" id="559515"/>
    <lineage>
        <taxon>Eukaryota</taxon>
        <taxon>Sar</taxon>
        <taxon>Stramenopiles</taxon>
        <taxon>Oomycota</taxon>
        <taxon>Peronosporomycetes</taxon>
        <taxon>Peronosporales</taxon>
        <taxon>Peronosporaceae</taxon>
        <taxon>Hyaloperonospora</taxon>
    </lineage>
</organism>
<dbReference type="Proteomes" id="UP000011713">
    <property type="component" value="Unassembled WGS sequence"/>
</dbReference>
<sequence>MNLEEILIVPSFRGPTARFAQSEHNDVLWLNDCRSEYAVEFPGCLWAVQRRTDGHYRRSRDVPI</sequence>
<reference evidence="2" key="1">
    <citation type="journal article" date="2010" name="Science">
        <title>Signatures of adaptation to obligate biotrophy in the Hyaloperonospora arabidopsidis genome.</title>
        <authorList>
            <person name="Baxter L."/>
            <person name="Tripathy S."/>
            <person name="Ishaque N."/>
            <person name="Boot N."/>
            <person name="Cabral A."/>
            <person name="Kemen E."/>
            <person name="Thines M."/>
            <person name="Ah-Fong A."/>
            <person name="Anderson R."/>
            <person name="Badejoko W."/>
            <person name="Bittner-Eddy P."/>
            <person name="Boore J.L."/>
            <person name="Chibucos M.C."/>
            <person name="Coates M."/>
            <person name="Dehal P."/>
            <person name="Delehaunty K."/>
            <person name="Dong S."/>
            <person name="Downton P."/>
            <person name="Dumas B."/>
            <person name="Fabro G."/>
            <person name="Fronick C."/>
            <person name="Fuerstenberg S.I."/>
            <person name="Fulton L."/>
            <person name="Gaulin E."/>
            <person name="Govers F."/>
            <person name="Hughes L."/>
            <person name="Humphray S."/>
            <person name="Jiang R.H."/>
            <person name="Judelson H."/>
            <person name="Kamoun S."/>
            <person name="Kyung K."/>
            <person name="Meijer H."/>
            <person name="Minx P."/>
            <person name="Morris P."/>
            <person name="Nelson J."/>
            <person name="Phuntumart V."/>
            <person name="Qutob D."/>
            <person name="Rehmany A."/>
            <person name="Rougon-Cardoso A."/>
            <person name="Ryden P."/>
            <person name="Torto-Alalibo T."/>
            <person name="Studholme D."/>
            <person name="Wang Y."/>
            <person name="Win J."/>
            <person name="Wood J."/>
            <person name="Clifton S.W."/>
            <person name="Rogers J."/>
            <person name="Van den Ackerveken G."/>
            <person name="Jones J.D."/>
            <person name="McDowell J.M."/>
            <person name="Beynon J."/>
            <person name="Tyler B.M."/>
        </authorList>
    </citation>
    <scope>NUCLEOTIDE SEQUENCE [LARGE SCALE GENOMIC DNA]</scope>
    <source>
        <strain evidence="2">Emoy2</strain>
    </source>
</reference>
<evidence type="ECO:0000313" key="2">
    <source>
        <dbReference type="Proteomes" id="UP000011713"/>
    </source>
</evidence>
<name>M4BAR3_HYAAE</name>
<accession>M4BAR3</accession>